<proteinExistence type="predicted"/>
<evidence type="ECO:0000313" key="2">
    <source>
        <dbReference type="Proteomes" id="UP000483018"/>
    </source>
</evidence>
<dbReference type="OrthoDB" id="1708042at2"/>
<dbReference type="Proteomes" id="UP000483018">
    <property type="component" value="Unassembled WGS sequence"/>
</dbReference>
<dbReference type="AlphaFoldDB" id="A0A7C8HE38"/>
<sequence length="84" mass="8989">MKNIGVQKGLSPIKDYLSSKGYNVQEFDTSAENAVKSLGNVDAIVVTGMDQNVMGIETTSTKVPIIDASGMVPEEVEQSINRLS</sequence>
<name>A0A7C8HE38_9FIRM</name>
<dbReference type="Pfam" id="PF03698">
    <property type="entry name" value="UPF0180"/>
    <property type="match status" value="1"/>
</dbReference>
<dbReference type="EMBL" id="WSLF01000008">
    <property type="protein sequence ID" value="KAE9633479.1"/>
    <property type="molecule type" value="Genomic_DNA"/>
</dbReference>
<accession>A0A7C8HE38</accession>
<keyword evidence="2" id="KW-1185">Reference proteome</keyword>
<dbReference type="InterPro" id="IPR005370">
    <property type="entry name" value="UPF0180"/>
</dbReference>
<gene>
    <name evidence="1" type="ORF">GND95_09585</name>
</gene>
<dbReference type="RefSeq" id="WP_158740785.1">
    <property type="nucleotide sequence ID" value="NZ_JAFBEP010000009.1"/>
</dbReference>
<reference evidence="1 2" key="1">
    <citation type="submission" date="2019-12" db="EMBL/GenBank/DDBJ databases">
        <title>Defluviitalea raffinosedens, isolated from a biogas fermenter, genome sequencing and characterization.</title>
        <authorList>
            <person name="Rettenmaier R."/>
            <person name="Schneider M."/>
            <person name="Neuhaus K."/>
            <person name="Liebl W."/>
            <person name="Zverlov V."/>
        </authorList>
    </citation>
    <scope>NUCLEOTIDE SEQUENCE [LARGE SCALE GENOMIC DNA]</scope>
    <source>
        <strain evidence="1 2">249c-K6</strain>
    </source>
</reference>
<protein>
    <recommendedName>
        <fullName evidence="3">YkuS family protein</fullName>
    </recommendedName>
</protein>
<comment type="caution">
    <text evidence="1">The sequence shown here is derived from an EMBL/GenBank/DDBJ whole genome shotgun (WGS) entry which is preliminary data.</text>
</comment>
<evidence type="ECO:0008006" key="3">
    <source>
        <dbReference type="Google" id="ProtNLM"/>
    </source>
</evidence>
<organism evidence="1 2">
    <name type="scientific">Defluviitalea raffinosedens</name>
    <dbReference type="NCBI Taxonomy" id="1450156"/>
    <lineage>
        <taxon>Bacteria</taxon>
        <taxon>Bacillati</taxon>
        <taxon>Bacillota</taxon>
        <taxon>Clostridia</taxon>
        <taxon>Lachnospirales</taxon>
        <taxon>Defluviitaleaceae</taxon>
        <taxon>Defluviitalea</taxon>
    </lineage>
</organism>
<evidence type="ECO:0000313" key="1">
    <source>
        <dbReference type="EMBL" id="KAE9633479.1"/>
    </source>
</evidence>